<dbReference type="Gene3D" id="3.40.190.10">
    <property type="entry name" value="Periplasmic binding protein-like II"/>
    <property type="match status" value="2"/>
</dbReference>
<name>A0A2P1PYF5_9GAMM</name>
<dbReference type="InterPro" id="IPR024370">
    <property type="entry name" value="PBP_domain"/>
</dbReference>
<dbReference type="KEGG" id="xba:C7S18_22935"/>
<gene>
    <name evidence="4" type="ORF">C7S18_22935</name>
</gene>
<reference evidence="4 5" key="2">
    <citation type="submission" date="2018-03" db="EMBL/GenBank/DDBJ databases">
        <authorList>
            <person name="Keele B.F."/>
        </authorList>
    </citation>
    <scope>NUCLEOTIDE SEQUENCE [LARGE SCALE GENOMIC DNA]</scope>
    <source>
        <strain evidence="4 5">D13</strain>
    </source>
</reference>
<feature type="region of interest" description="Disordered" evidence="2">
    <location>
        <begin position="383"/>
        <end position="427"/>
    </location>
</feature>
<evidence type="ECO:0000256" key="1">
    <source>
        <dbReference type="ARBA" id="ARBA00022729"/>
    </source>
</evidence>
<evidence type="ECO:0000313" key="4">
    <source>
        <dbReference type="EMBL" id="AVP99854.1"/>
    </source>
</evidence>
<evidence type="ECO:0000313" key="5">
    <source>
        <dbReference type="Proteomes" id="UP000241074"/>
    </source>
</evidence>
<dbReference type="SUPFAM" id="SSF53850">
    <property type="entry name" value="Periplasmic binding protein-like II"/>
    <property type="match status" value="1"/>
</dbReference>
<evidence type="ECO:0000256" key="2">
    <source>
        <dbReference type="SAM" id="MobiDB-lite"/>
    </source>
</evidence>
<dbReference type="EMBL" id="CP027860">
    <property type="protein sequence ID" value="AVP99854.1"/>
    <property type="molecule type" value="Genomic_DNA"/>
</dbReference>
<dbReference type="InterPro" id="IPR050811">
    <property type="entry name" value="Phosphate_ABC_transporter"/>
</dbReference>
<keyword evidence="1" id="KW-0732">Signal</keyword>
<dbReference type="AlphaFoldDB" id="A0A2P1PYF5"/>
<dbReference type="OrthoDB" id="9790048at2"/>
<dbReference type="Proteomes" id="UP000241074">
    <property type="component" value="Chromosome"/>
</dbReference>
<accession>A0A2P1PYF5</accession>
<reference evidence="4 5" key="1">
    <citation type="submission" date="2018-03" db="EMBL/GenBank/DDBJ databases">
        <title>Ahniella affigens gen. nov., sp. nov., a gammaproteobacterium isolated from sandy soil near a stream.</title>
        <authorList>
            <person name="Ko Y."/>
            <person name="Kim J.-H."/>
        </authorList>
    </citation>
    <scope>NUCLEOTIDE SEQUENCE [LARGE SCALE GENOMIC DNA]</scope>
    <source>
        <strain evidence="4 5">D13</strain>
    </source>
</reference>
<sequence>MSWSPTSISSASARTKPLSAVLIPSRWVGPSGWKIAVRSCRTVCAVAATVIATPAVAVAVAASSSSVEQGLGAHVRRALMQRSNAMIQFQRIMAFCCALLLAVSGFGAKAQQVATDAAARRALGDLAVTAYASDGGGKLALGDYATIAALDRVLKGESDAALVARGVHTLRATELELTFTPLVWDGLVLITHLKNPVRNIGLRQLRDVYAGKIKNWKELGGTDAPINLYSVAGPLDGVEYELRRALYGYGHVPIAAGRWYLNTGSLEAAVALDANAIAVSSLSNAFANKQIKMLNLEGVVPSRVAVRRGEYLLAMPIYLVSRTVPENPHAARLQRLISAESLTRSLHARKLTPIRDASLLTKVFDHRREQLLAILAVPPEQPLSPDLLAPQEIEPRPGTETAVSGNNASMAPAAPETEIDAPASTRH</sequence>
<protein>
    <recommendedName>
        <fullName evidence="3">PBP domain-containing protein</fullName>
    </recommendedName>
</protein>
<evidence type="ECO:0000259" key="3">
    <source>
        <dbReference type="Pfam" id="PF12849"/>
    </source>
</evidence>
<organism evidence="4 5">
    <name type="scientific">Ahniella affigens</name>
    <dbReference type="NCBI Taxonomy" id="2021234"/>
    <lineage>
        <taxon>Bacteria</taxon>
        <taxon>Pseudomonadati</taxon>
        <taxon>Pseudomonadota</taxon>
        <taxon>Gammaproteobacteria</taxon>
        <taxon>Lysobacterales</taxon>
        <taxon>Rhodanobacteraceae</taxon>
        <taxon>Ahniella</taxon>
    </lineage>
</organism>
<dbReference type="Pfam" id="PF12849">
    <property type="entry name" value="PBP_like_2"/>
    <property type="match status" value="1"/>
</dbReference>
<keyword evidence="5" id="KW-1185">Reference proteome</keyword>
<feature type="domain" description="PBP" evidence="3">
    <location>
        <begin position="112"/>
        <end position="237"/>
    </location>
</feature>
<dbReference type="PANTHER" id="PTHR30570:SF1">
    <property type="entry name" value="PHOSPHATE-BINDING PROTEIN PSTS"/>
    <property type="match status" value="1"/>
</dbReference>
<proteinExistence type="predicted"/>
<dbReference type="PANTHER" id="PTHR30570">
    <property type="entry name" value="PERIPLASMIC PHOSPHATE BINDING COMPONENT OF PHOSPHATE ABC TRANSPORTER"/>
    <property type="match status" value="1"/>
</dbReference>